<feature type="domain" description="Peptidase S1A alpha-lytic prodomain" evidence="12">
    <location>
        <begin position="109"/>
        <end position="158"/>
    </location>
</feature>
<dbReference type="OrthoDB" id="8781117at2"/>
<dbReference type="AlphaFoldDB" id="A0A345HR38"/>
<dbReference type="InterPro" id="IPR001316">
    <property type="entry name" value="Pept_S1A_streptogrisin"/>
</dbReference>
<feature type="transmembrane region" description="Helical" evidence="9">
    <location>
        <begin position="452"/>
        <end position="474"/>
    </location>
</feature>
<evidence type="ECO:0000256" key="10">
    <source>
        <dbReference type="SAM" id="SignalP"/>
    </source>
</evidence>
<evidence type="ECO:0000256" key="7">
    <source>
        <dbReference type="ARBA" id="ARBA00023157"/>
    </source>
</evidence>
<comment type="similarity">
    <text evidence="1">Belongs to the peptidase S1 family.</text>
</comment>
<dbReference type="PRINTS" id="PR00861">
    <property type="entry name" value="ALYTICPTASE"/>
</dbReference>
<keyword evidence="9" id="KW-0472">Membrane</keyword>
<evidence type="ECO:0000256" key="2">
    <source>
        <dbReference type="ARBA" id="ARBA00022670"/>
    </source>
</evidence>
<reference evidence="14" key="1">
    <citation type="submission" date="2018-07" db="EMBL/GenBank/DDBJ databases">
        <authorList>
            <person name="Zhao J."/>
        </authorList>
    </citation>
    <scope>NUCLEOTIDE SEQUENCE [LARGE SCALE GENOMIC DNA]</scope>
    <source>
        <strain evidence="14">GSSD-12</strain>
    </source>
</reference>
<feature type="compositionally biased region" description="Gly residues" evidence="8">
    <location>
        <begin position="385"/>
        <end position="395"/>
    </location>
</feature>
<evidence type="ECO:0000259" key="11">
    <source>
        <dbReference type="Pfam" id="PF00089"/>
    </source>
</evidence>
<keyword evidence="6" id="KW-0865">Zymogen</keyword>
<keyword evidence="14" id="KW-1185">Reference proteome</keyword>
<feature type="signal peptide" evidence="10">
    <location>
        <begin position="1"/>
        <end position="32"/>
    </location>
</feature>
<evidence type="ECO:0000256" key="5">
    <source>
        <dbReference type="ARBA" id="ARBA00022825"/>
    </source>
</evidence>
<dbReference type="Gene3D" id="2.40.10.10">
    <property type="entry name" value="Trypsin-like serine proteases"/>
    <property type="match status" value="2"/>
</dbReference>
<keyword evidence="9" id="KW-0812">Transmembrane</keyword>
<accession>A0A345HR38</accession>
<dbReference type="GO" id="GO:0004252">
    <property type="term" value="F:serine-type endopeptidase activity"/>
    <property type="evidence" value="ECO:0007669"/>
    <property type="project" value="InterPro"/>
</dbReference>
<keyword evidence="4" id="KW-0378">Hydrolase</keyword>
<keyword evidence="2" id="KW-0645">Protease</keyword>
<dbReference type="RefSeq" id="WP_114660495.1">
    <property type="nucleotide sequence ID" value="NZ_CP031194.1"/>
</dbReference>
<dbReference type="PROSITE" id="PS00134">
    <property type="entry name" value="TRYPSIN_HIS"/>
    <property type="match status" value="1"/>
</dbReference>
<proteinExistence type="inferred from homology"/>
<dbReference type="InterPro" id="IPR033116">
    <property type="entry name" value="TRYPSIN_SER"/>
</dbReference>
<keyword evidence="9" id="KW-1133">Transmembrane helix</keyword>
<feature type="chain" id="PRO_5016989194" evidence="10">
    <location>
        <begin position="33"/>
        <end position="492"/>
    </location>
</feature>
<dbReference type="SUPFAM" id="SSF50494">
    <property type="entry name" value="Trypsin-like serine proteases"/>
    <property type="match status" value="1"/>
</dbReference>
<organism evidence="13 14">
    <name type="scientific">Streptomyces paludis</name>
    <dbReference type="NCBI Taxonomy" id="2282738"/>
    <lineage>
        <taxon>Bacteria</taxon>
        <taxon>Bacillati</taxon>
        <taxon>Actinomycetota</taxon>
        <taxon>Actinomycetes</taxon>
        <taxon>Kitasatosporales</taxon>
        <taxon>Streptomycetaceae</taxon>
        <taxon>Streptomyces</taxon>
    </lineage>
</organism>
<dbReference type="InterPro" id="IPR009003">
    <property type="entry name" value="Peptidase_S1_PA"/>
</dbReference>
<dbReference type="GO" id="GO:0005576">
    <property type="term" value="C:extracellular region"/>
    <property type="evidence" value="ECO:0007669"/>
    <property type="project" value="InterPro"/>
</dbReference>
<evidence type="ECO:0000259" key="12">
    <source>
        <dbReference type="Pfam" id="PF02983"/>
    </source>
</evidence>
<evidence type="ECO:0000256" key="8">
    <source>
        <dbReference type="SAM" id="MobiDB-lite"/>
    </source>
</evidence>
<evidence type="ECO:0000256" key="9">
    <source>
        <dbReference type="SAM" id="Phobius"/>
    </source>
</evidence>
<protein>
    <submittedName>
        <fullName evidence="13">S1 family peptidase</fullName>
    </submittedName>
</protein>
<keyword evidence="3 10" id="KW-0732">Signal</keyword>
<dbReference type="InterPro" id="IPR001254">
    <property type="entry name" value="Trypsin_dom"/>
</dbReference>
<keyword evidence="7" id="KW-1015">Disulfide bond</keyword>
<feature type="region of interest" description="Disordered" evidence="8">
    <location>
        <begin position="385"/>
        <end position="418"/>
    </location>
</feature>
<dbReference type="CDD" id="cd21112">
    <property type="entry name" value="alphaLP-like"/>
    <property type="match status" value="1"/>
</dbReference>
<evidence type="ECO:0000256" key="4">
    <source>
        <dbReference type="ARBA" id="ARBA00022801"/>
    </source>
</evidence>
<dbReference type="Proteomes" id="UP000253868">
    <property type="component" value="Chromosome"/>
</dbReference>
<dbReference type="PROSITE" id="PS00135">
    <property type="entry name" value="TRYPSIN_SER"/>
    <property type="match status" value="1"/>
</dbReference>
<evidence type="ECO:0000313" key="13">
    <source>
        <dbReference type="EMBL" id="AXG79162.1"/>
    </source>
</evidence>
<dbReference type="InterPro" id="IPR004236">
    <property type="entry name" value="Pept_S1_alpha_lytic"/>
</dbReference>
<name>A0A345HR38_9ACTN</name>
<keyword evidence="5" id="KW-0720">Serine protease</keyword>
<evidence type="ECO:0000256" key="3">
    <source>
        <dbReference type="ARBA" id="ARBA00022729"/>
    </source>
</evidence>
<dbReference type="InterPro" id="IPR018114">
    <property type="entry name" value="TRYPSIN_HIS"/>
</dbReference>
<gene>
    <name evidence="13" type="ORF">DVK44_17470</name>
</gene>
<feature type="compositionally biased region" description="Low complexity" evidence="8">
    <location>
        <begin position="396"/>
        <end position="415"/>
    </location>
</feature>
<dbReference type="Pfam" id="PF00089">
    <property type="entry name" value="Trypsin"/>
    <property type="match status" value="1"/>
</dbReference>
<dbReference type="KEGG" id="spad:DVK44_17470"/>
<dbReference type="Pfam" id="PF02983">
    <property type="entry name" value="Pro_Al_protease"/>
    <property type="match status" value="1"/>
</dbReference>
<evidence type="ECO:0000313" key="14">
    <source>
        <dbReference type="Proteomes" id="UP000253868"/>
    </source>
</evidence>
<dbReference type="GO" id="GO:0006508">
    <property type="term" value="P:proteolysis"/>
    <property type="evidence" value="ECO:0007669"/>
    <property type="project" value="UniProtKB-KW"/>
</dbReference>
<dbReference type="EMBL" id="CP031194">
    <property type="protein sequence ID" value="AXG79162.1"/>
    <property type="molecule type" value="Genomic_DNA"/>
</dbReference>
<sequence>MRHARRTFRRIARLAAVGGLICGGLMVSNAVAGEADGRTPNGIADGGGANGGDQTASAQLGTGLVSRLGNERTAGTWIADDGRAVVAVTDEDTAEEVRQAGARAKVMRFSMSDLRAATEALGEAPRVPGTAWSVDYATNQVVVRADESVSSADWDRLSVLADTLGGVVRMERMEGSFSTRTNGASPIFNGVGRCSAGFNVTKGQENFILTAGHCGPVGTNWFEDEQRTGPVGTTIERSFPGDDYSLVRYGSGDGARVEGSDSGLVNIGDGQAVRITGLADPVVGQQVFRSGSTTGLRTGRVTALNATVNYREGPVTGLIQTTVCAEPGDSGGPLISQGIALGITSGGTGDCTAGGVTFFQPLTTAMRALGVNLIVDSGGNGDGGNANGANGGAGDGSAANTPASSPAAPPAASGISPGGAGGGGGLNIGGGVGVGGGVGETTTIAGFIDFRALAPGLIIIGGSLLLLMTAHWILSDRVGRNRYRNQYSQSWG</sequence>
<feature type="domain" description="Peptidase S1" evidence="11">
    <location>
        <begin position="204"/>
        <end position="365"/>
    </location>
</feature>
<dbReference type="InterPro" id="IPR043504">
    <property type="entry name" value="Peptidase_S1_PA_chymotrypsin"/>
</dbReference>
<evidence type="ECO:0000256" key="1">
    <source>
        <dbReference type="ARBA" id="ARBA00007664"/>
    </source>
</evidence>
<evidence type="ECO:0000256" key="6">
    <source>
        <dbReference type="ARBA" id="ARBA00023145"/>
    </source>
</evidence>